<dbReference type="KEGG" id="mez:Mtc_0354"/>
<dbReference type="EMBL" id="CP003243">
    <property type="protein sequence ID" value="AFC99124.1"/>
    <property type="molecule type" value="Genomic_DNA"/>
</dbReference>
<dbReference type="PANTHER" id="PTHR43687">
    <property type="entry name" value="ADENYLYLSULFATE REDUCTASE, BETA SUBUNIT"/>
    <property type="match status" value="1"/>
</dbReference>
<accession>H8IA58</accession>
<evidence type="ECO:0000313" key="10">
    <source>
        <dbReference type="Proteomes" id="UP000005233"/>
    </source>
</evidence>
<gene>
    <name evidence="9" type="ordered locus">Mtc_0354</name>
</gene>
<dbReference type="PROSITE" id="PS00198">
    <property type="entry name" value="4FE4S_FER_1"/>
    <property type="match status" value="2"/>
</dbReference>
<name>H8IA58_METCZ</name>
<keyword evidence="1" id="KW-0813">Transport</keyword>
<evidence type="ECO:0000259" key="8">
    <source>
        <dbReference type="PROSITE" id="PS51379"/>
    </source>
</evidence>
<dbReference type="PROSITE" id="PS51379">
    <property type="entry name" value="4FE4S_FER_2"/>
    <property type="match status" value="2"/>
</dbReference>
<dbReference type="SUPFAM" id="SSF54862">
    <property type="entry name" value="4Fe-4S ferredoxins"/>
    <property type="match status" value="1"/>
</dbReference>
<dbReference type="RefSeq" id="WP_014404963.1">
    <property type="nucleotide sequence ID" value="NC_017034.1"/>
</dbReference>
<keyword evidence="2" id="KW-0004">4Fe-4S</keyword>
<dbReference type="SUPFAM" id="SSF55021">
    <property type="entry name" value="ACT-like"/>
    <property type="match status" value="1"/>
</dbReference>
<feature type="domain" description="4Fe-4S ferredoxin-type" evidence="8">
    <location>
        <begin position="70"/>
        <end position="99"/>
    </location>
</feature>
<keyword evidence="7" id="KW-0411">Iron-sulfur</keyword>
<dbReference type="Gene3D" id="3.30.70.20">
    <property type="match status" value="1"/>
</dbReference>
<dbReference type="GO" id="GO:0016491">
    <property type="term" value="F:oxidoreductase activity"/>
    <property type="evidence" value="ECO:0007669"/>
    <property type="project" value="UniProtKB-ARBA"/>
</dbReference>
<dbReference type="STRING" id="1041930.Mtc_0354"/>
<dbReference type="InterPro" id="IPR017900">
    <property type="entry name" value="4Fe4S_Fe_S_CS"/>
</dbReference>
<evidence type="ECO:0000313" key="9">
    <source>
        <dbReference type="EMBL" id="AFC99124.1"/>
    </source>
</evidence>
<evidence type="ECO:0000256" key="2">
    <source>
        <dbReference type="ARBA" id="ARBA00022485"/>
    </source>
</evidence>
<organism evidence="9 10">
    <name type="scientific">Methanocella conradii (strain DSM 24694 / JCM 17849 / CGMCC 1.5162 / HZ254)</name>
    <dbReference type="NCBI Taxonomy" id="1041930"/>
    <lineage>
        <taxon>Archaea</taxon>
        <taxon>Methanobacteriati</taxon>
        <taxon>Methanobacteriota</taxon>
        <taxon>Stenosarchaea group</taxon>
        <taxon>Methanomicrobia</taxon>
        <taxon>Methanocellales</taxon>
        <taxon>Methanocellaceae</taxon>
        <taxon>Methanocella</taxon>
    </lineage>
</organism>
<dbReference type="AlphaFoldDB" id="H8IA58"/>
<evidence type="ECO:0000256" key="1">
    <source>
        <dbReference type="ARBA" id="ARBA00022448"/>
    </source>
</evidence>
<keyword evidence="4" id="KW-0677">Repeat</keyword>
<proteinExistence type="predicted"/>
<dbReference type="GeneID" id="11970236"/>
<evidence type="ECO:0000256" key="3">
    <source>
        <dbReference type="ARBA" id="ARBA00022723"/>
    </source>
</evidence>
<reference evidence="9 10" key="1">
    <citation type="journal article" date="2012" name="J. Bacteriol.">
        <title>Complete genome sequence of a thermophilic methanogen, Methanocella conradii HZ254, isolated from Chinese rice field soil.</title>
        <authorList>
            <person name="Lu Z."/>
            <person name="Lu Y."/>
        </authorList>
    </citation>
    <scope>NUCLEOTIDE SEQUENCE [LARGE SCALE GENOMIC DNA]</scope>
    <source>
        <strain evidence="10">DSM 24694 / JCM 17849 / CGMCC 1.5162 / HZ254</strain>
    </source>
</reference>
<keyword evidence="3" id="KW-0479">Metal-binding</keyword>
<dbReference type="InterPro" id="IPR018449">
    <property type="entry name" value="NIL_domain"/>
</dbReference>
<dbReference type="PANTHER" id="PTHR43687:SF6">
    <property type="entry name" value="L-ASPARTATE SEMIALDEHYDE SULFURTRANSFERASE IRON-SULFUR SUBUNIT"/>
    <property type="match status" value="1"/>
</dbReference>
<protein>
    <submittedName>
        <fullName evidence="9">NIL domain containing ferredoxin</fullName>
    </submittedName>
</protein>
<dbReference type="eggNOG" id="arCOG02460">
    <property type="taxonomic scope" value="Archaea"/>
</dbReference>
<dbReference type="GO" id="GO:0051539">
    <property type="term" value="F:4 iron, 4 sulfur cluster binding"/>
    <property type="evidence" value="ECO:0007669"/>
    <property type="project" value="UniProtKB-KW"/>
</dbReference>
<dbReference type="HOGENOM" id="CLU_152999_0_0_2"/>
<dbReference type="Gene3D" id="3.30.70.260">
    <property type="match status" value="1"/>
</dbReference>
<evidence type="ECO:0000256" key="4">
    <source>
        <dbReference type="ARBA" id="ARBA00022737"/>
    </source>
</evidence>
<dbReference type="OrthoDB" id="23833at2157"/>
<evidence type="ECO:0000256" key="6">
    <source>
        <dbReference type="ARBA" id="ARBA00023004"/>
    </source>
</evidence>
<dbReference type="GO" id="GO:0046872">
    <property type="term" value="F:metal ion binding"/>
    <property type="evidence" value="ECO:0007669"/>
    <property type="project" value="UniProtKB-KW"/>
</dbReference>
<dbReference type="Pfam" id="PF09383">
    <property type="entry name" value="NIL"/>
    <property type="match status" value="1"/>
</dbReference>
<evidence type="ECO:0000256" key="5">
    <source>
        <dbReference type="ARBA" id="ARBA00022982"/>
    </source>
</evidence>
<evidence type="ECO:0000256" key="7">
    <source>
        <dbReference type="ARBA" id="ARBA00023014"/>
    </source>
</evidence>
<dbReference type="Proteomes" id="UP000005233">
    <property type="component" value="Chromosome"/>
</dbReference>
<dbReference type="InterPro" id="IPR045865">
    <property type="entry name" value="ACT-like_dom_sf"/>
</dbReference>
<keyword evidence="5" id="KW-0249">Electron transport</keyword>
<dbReference type="SMART" id="SM00930">
    <property type="entry name" value="NIL"/>
    <property type="match status" value="1"/>
</dbReference>
<feature type="domain" description="4Fe-4S ferredoxin-type" evidence="8">
    <location>
        <begin position="100"/>
        <end position="129"/>
    </location>
</feature>
<dbReference type="InterPro" id="IPR050572">
    <property type="entry name" value="Fe-S_Ferredoxin"/>
</dbReference>
<sequence length="129" mass="14569">MKLLLRFNSEIIKKPIIAEAVLETGVKLEIERARVEGPQGEIVVNVPDDSCREVVNVLKRKKVEVTRLDVPITKDEENCIHCGACVSACPVGAIRYEYDWRVRMDEKLCVQCGNCVNACPVRVIKLPEY</sequence>
<keyword evidence="10" id="KW-1185">Reference proteome</keyword>
<dbReference type="Pfam" id="PF12838">
    <property type="entry name" value="Fer4_7"/>
    <property type="match status" value="1"/>
</dbReference>
<dbReference type="InterPro" id="IPR017896">
    <property type="entry name" value="4Fe4S_Fe-S-bd"/>
</dbReference>
<keyword evidence="6" id="KW-0408">Iron</keyword>